<comment type="caution">
    <text evidence="3">The sequence shown here is derived from an EMBL/GenBank/DDBJ whole genome shotgun (WGS) entry which is preliminary data.</text>
</comment>
<protein>
    <recommendedName>
        <fullName evidence="2">T6SS Phospholipase effector Tle1-like catalytic domain-containing protein</fullName>
    </recommendedName>
</protein>
<dbReference type="Proteomes" id="UP000537718">
    <property type="component" value="Unassembled WGS sequence"/>
</dbReference>
<dbReference type="Pfam" id="PF09994">
    <property type="entry name" value="T6SS_Tle1-like_cat"/>
    <property type="match status" value="1"/>
</dbReference>
<gene>
    <name evidence="3" type="ORF">HDE69_003764</name>
</gene>
<dbReference type="RefSeq" id="WP_183868641.1">
    <property type="nucleotide sequence ID" value="NZ_JACHCF010000009.1"/>
</dbReference>
<dbReference type="PANTHER" id="PTHR33840:SF1">
    <property type="entry name" value="TLE1 PHOSPHOLIPASE DOMAIN-CONTAINING PROTEIN"/>
    <property type="match status" value="1"/>
</dbReference>
<dbReference type="PANTHER" id="PTHR33840">
    <property type="match status" value="1"/>
</dbReference>
<evidence type="ECO:0000313" key="3">
    <source>
        <dbReference type="EMBL" id="MBB5622686.1"/>
    </source>
</evidence>
<name>A0A7W9DKX3_9SPHI</name>
<evidence type="ECO:0000259" key="2">
    <source>
        <dbReference type="Pfam" id="PF09994"/>
    </source>
</evidence>
<dbReference type="EMBL" id="JACHCF010000009">
    <property type="protein sequence ID" value="MBB5622686.1"/>
    <property type="molecule type" value="Genomic_DNA"/>
</dbReference>
<feature type="region of interest" description="Disordered" evidence="1">
    <location>
        <begin position="84"/>
        <end position="105"/>
    </location>
</feature>
<accession>A0A7W9DKX3</accession>
<organism evidence="3 4">
    <name type="scientific">Pedobacter cryoconitis</name>
    <dbReference type="NCBI Taxonomy" id="188932"/>
    <lineage>
        <taxon>Bacteria</taxon>
        <taxon>Pseudomonadati</taxon>
        <taxon>Bacteroidota</taxon>
        <taxon>Sphingobacteriia</taxon>
        <taxon>Sphingobacteriales</taxon>
        <taxon>Sphingobacteriaceae</taxon>
        <taxon>Pedobacter</taxon>
    </lineage>
</organism>
<proteinExistence type="predicted"/>
<dbReference type="AlphaFoldDB" id="A0A7W9DKX3"/>
<feature type="domain" description="T6SS Phospholipase effector Tle1-like catalytic" evidence="2">
    <location>
        <begin position="67"/>
        <end position="342"/>
    </location>
</feature>
<evidence type="ECO:0000313" key="4">
    <source>
        <dbReference type="Proteomes" id="UP000537718"/>
    </source>
</evidence>
<dbReference type="InterPro" id="IPR018712">
    <property type="entry name" value="Tle1-like_cat"/>
</dbReference>
<reference evidence="3 4" key="1">
    <citation type="submission" date="2020-08" db="EMBL/GenBank/DDBJ databases">
        <title>Genomic Encyclopedia of Type Strains, Phase IV (KMG-V): Genome sequencing to study the core and pangenomes of soil and plant-associated prokaryotes.</title>
        <authorList>
            <person name="Whitman W."/>
        </authorList>
    </citation>
    <scope>NUCLEOTIDE SEQUENCE [LARGE SCALE GENOMIC DNA]</scope>
    <source>
        <strain evidence="3 4">MP7CTX6</strain>
    </source>
</reference>
<evidence type="ECO:0000256" key="1">
    <source>
        <dbReference type="SAM" id="MobiDB-lite"/>
    </source>
</evidence>
<sequence length="530" mass="60238">MEKGNIIKISRGHLTEISKGDYVASAKSISSNAAHKITENSKEGIIFGEPKKMNGIKDDSVDVVIGVFFDGTRNNRINNTLRTQHQANSKNPARGLEGQDSYQNAPSNTQNLARAFMKDRLHRPVYIEGVATTDNAKDKSIAAGLGYFKTGIHDKVKRGCLLLAKELSNLTNIEGLKINKVTIDIFGFSRGATCARNFIYEITKPEKETILLRDGINKNGVYESADGTLRNNTKVVSSETVKIMQPARGMLGQYLKDNRVKFNSFNLRFAGLFDSVSSYGVMHWDDVWELDLNAINKMAQIVHLTAADEHRDNFELTAVTKGITKNLPGVHSDVGGGYRDHIVDKFLVNAKNKERVLVALDPKIESERKRLIEQAWYTKEQFTLEGSEYEPKRLFGTRRIRNNYSYIPLHLMAEFSKLLGGVIFDKDVLAYDFKIAEDDPKLNLKKVYDRLYNYAFKDAPPMLYFTEHEIELLRTKAREGLLSKEKFAMLANDHNMLRQLRSRYLHNSADFGDFGMQPTWDNQRVIYNKK</sequence>